<evidence type="ECO:0000313" key="2">
    <source>
        <dbReference type="Proteomes" id="UP000231134"/>
    </source>
</evidence>
<dbReference type="OrthoDB" id="7852032at2"/>
<dbReference type="AlphaFoldDB" id="A0A2M9A3F5"/>
<organism evidence="1 2">
    <name type="scientific">Hallerella succinigenes</name>
    <dbReference type="NCBI Taxonomy" id="1896222"/>
    <lineage>
        <taxon>Bacteria</taxon>
        <taxon>Pseudomonadati</taxon>
        <taxon>Fibrobacterota</taxon>
        <taxon>Fibrobacteria</taxon>
        <taxon>Fibrobacterales</taxon>
        <taxon>Fibrobacteraceae</taxon>
        <taxon>Hallerella</taxon>
    </lineage>
</organism>
<name>A0A2M9A3F5_9BACT</name>
<dbReference type="InterPro" id="IPR021352">
    <property type="entry name" value="DUF2971"/>
</dbReference>
<evidence type="ECO:0000313" key="1">
    <source>
        <dbReference type="EMBL" id="PJJ40234.1"/>
    </source>
</evidence>
<comment type="caution">
    <text evidence="1">The sequence shown here is derived from an EMBL/GenBank/DDBJ whole genome shotgun (WGS) entry which is preliminary data.</text>
</comment>
<evidence type="ECO:0008006" key="3">
    <source>
        <dbReference type="Google" id="ProtNLM"/>
    </source>
</evidence>
<sequence>MSKNENESVSSRELAEKYNSDYVKILGDFKLDCFKRSTSLTVYRYMRYKWAKNLIESKKISFADPATWEDPFEKRFVCGDYEQSGFKKKQIAAFCVTTEHGENESAFWRQFDMENRHDLVQLTFDFDVLIKSLSDFAKKNNAKVYVSPCKYDYTSEEIKNNSKIQKVYKTIDEESFIELACLKRRAFKYENELRIFMYGEKLPIEGGRLNIPLKGKLLKTLKVCPNPSVEAFVSNDFVREMLQERLGIRVEKSHLYDEVSKFKFSRGK</sequence>
<dbReference type="RefSeq" id="WP_100424345.1">
    <property type="nucleotide sequence ID" value="NZ_PGEX01000001.1"/>
</dbReference>
<dbReference type="EMBL" id="PGEX01000001">
    <property type="protein sequence ID" value="PJJ40234.1"/>
    <property type="molecule type" value="Genomic_DNA"/>
</dbReference>
<accession>A0A2M9A3F5</accession>
<dbReference type="Proteomes" id="UP000231134">
    <property type="component" value="Unassembled WGS sequence"/>
</dbReference>
<keyword evidence="2" id="KW-1185">Reference proteome</keyword>
<proteinExistence type="predicted"/>
<dbReference type="Pfam" id="PF11185">
    <property type="entry name" value="DUF2971"/>
    <property type="match status" value="1"/>
</dbReference>
<reference evidence="1 2" key="1">
    <citation type="submission" date="2017-11" db="EMBL/GenBank/DDBJ databases">
        <title>Animal gut microbial communities from fecal samples from Wisconsin, USA.</title>
        <authorList>
            <person name="Neumann A."/>
        </authorList>
    </citation>
    <scope>NUCLEOTIDE SEQUENCE [LARGE SCALE GENOMIC DNA]</scope>
    <source>
        <strain evidence="1 2">UWS3</strain>
    </source>
</reference>
<protein>
    <recommendedName>
        <fullName evidence="3">DUF2971 domain-containing protein</fullName>
    </recommendedName>
</protein>
<gene>
    <name evidence="1" type="ORF">BGX16_0147</name>
</gene>